<keyword evidence="1" id="KW-0732">Signal</keyword>
<dbReference type="AlphaFoldDB" id="A0A2R5LDG8"/>
<feature type="signal peptide" evidence="1">
    <location>
        <begin position="1"/>
        <end position="25"/>
    </location>
</feature>
<protein>
    <submittedName>
        <fullName evidence="2">Putative salivary secreted protein</fullName>
    </submittedName>
</protein>
<reference evidence="2" key="1">
    <citation type="submission" date="2018-03" db="EMBL/GenBank/DDBJ databases">
        <title>The relapsing fever spirochete Borrelia turicatae persists in the highly oxidative environment of its soft-bodied tick vector.</title>
        <authorList>
            <person name="Bourret T.J."/>
            <person name="Boyle W.K."/>
            <person name="Valenzuela J.G."/>
            <person name="Oliveira F."/>
            <person name="Lopez J.E."/>
        </authorList>
    </citation>
    <scope>NUCLEOTIDE SEQUENCE</scope>
    <source>
        <strain evidence="2">Kansas strain/isolate</strain>
        <tissue evidence="2">Salivary glands</tissue>
    </source>
</reference>
<proteinExistence type="predicted"/>
<evidence type="ECO:0000256" key="1">
    <source>
        <dbReference type="SAM" id="SignalP"/>
    </source>
</evidence>
<accession>A0A2R5LDG8</accession>
<organism evidence="2">
    <name type="scientific">Ornithodoros turicata</name>
    <dbReference type="NCBI Taxonomy" id="34597"/>
    <lineage>
        <taxon>Eukaryota</taxon>
        <taxon>Metazoa</taxon>
        <taxon>Ecdysozoa</taxon>
        <taxon>Arthropoda</taxon>
        <taxon>Chelicerata</taxon>
        <taxon>Arachnida</taxon>
        <taxon>Acari</taxon>
        <taxon>Parasitiformes</taxon>
        <taxon>Ixodida</taxon>
        <taxon>Ixodoidea</taxon>
        <taxon>Argasidae</taxon>
        <taxon>Ornithodorinae</taxon>
        <taxon>Ornithodoros</taxon>
    </lineage>
</organism>
<name>A0A2R5LDG8_9ACAR</name>
<evidence type="ECO:0000313" key="2">
    <source>
        <dbReference type="EMBL" id="MBY07508.1"/>
    </source>
</evidence>
<feature type="chain" id="PRO_5015330349" evidence="1">
    <location>
        <begin position="26"/>
        <end position="71"/>
    </location>
</feature>
<dbReference type="EMBL" id="GGLE01003382">
    <property type="protein sequence ID" value="MBY07508.1"/>
    <property type="molecule type" value="Transcribed_RNA"/>
</dbReference>
<sequence length="71" mass="7374">MKLLLVGTLIALVTVVHMLGGGTQGAAVEEHMLEERSGSCYQTCPIGGGCSTGCVCQRSGHGLRGWCVPKK</sequence>